<name>A0A1I1N8J9_9ACTN</name>
<dbReference type="PANTHER" id="PTHR43776:SF8">
    <property type="entry name" value="ABC TRANSPORTER, ATP-BINDING PROTEIN"/>
    <property type="match status" value="1"/>
</dbReference>
<protein>
    <submittedName>
        <fullName evidence="5">Oligopeptide transport system ATP-binding protein</fullName>
    </submittedName>
</protein>
<dbReference type="InterPro" id="IPR003593">
    <property type="entry name" value="AAA+_ATPase"/>
</dbReference>
<evidence type="ECO:0000313" key="5">
    <source>
        <dbReference type="EMBL" id="SFC94021.1"/>
    </source>
</evidence>
<dbReference type="InterPro" id="IPR003439">
    <property type="entry name" value="ABC_transporter-like_ATP-bd"/>
</dbReference>
<dbReference type="InterPro" id="IPR050319">
    <property type="entry name" value="ABC_transp_ATP-bind"/>
</dbReference>
<dbReference type="Proteomes" id="UP000198832">
    <property type="component" value="Unassembled WGS sequence"/>
</dbReference>
<dbReference type="EMBL" id="FOLB01000015">
    <property type="protein sequence ID" value="SFC94021.1"/>
    <property type="molecule type" value="Genomic_DNA"/>
</dbReference>
<keyword evidence="2" id="KW-0547">Nucleotide-binding</keyword>
<evidence type="ECO:0000256" key="1">
    <source>
        <dbReference type="ARBA" id="ARBA00022448"/>
    </source>
</evidence>
<gene>
    <name evidence="5" type="ORF">SAMN04487968_11535</name>
</gene>
<evidence type="ECO:0000259" key="4">
    <source>
        <dbReference type="PROSITE" id="PS50893"/>
    </source>
</evidence>
<reference evidence="5 6" key="1">
    <citation type="submission" date="2016-10" db="EMBL/GenBank/DDBJ databases">
        <authorList>
            <person name="de Groot N.N."/>
        </authorList>
    </citation>
    <scope>NUCLEOTIDE SEQUENCE [LARGE SCALE GENOMIC DNA]</scope>
    <source>
        <strain evidence="5 6">CGMCC 1.7056</strain>
    </source>
</reference>
<keyword evidence="3 5" id="KW-0067">ATP-binding</keyword>
<dbReference type="GO" id="GO:0005524">
    <property type="term" value="F:ATP binding"/>
    <property type="evidence" value="ECO:0007669"/>
    <property type="project" value="UniProtKB-KW"/>
</dbReference>
<dbReference type="AlphaFoldDB" id="A0A1I1N8J9"/>
<dbReference type="Pfam" id="PF00005">
    <property type="entry name" value="ABC_tran"/>
    <property type="match status" value="1"/>
</dbReference>
<feature type="domain" description="ABC transporter" evidence="4">
    <location>
        <begin position="6"/>
        <end position="253"/>
    </location>
</feature>
<keyword evidence="6" id="KW-1185">Reference proteome</keyword>
<evidence type="ECO:0000256" key="2">
    <source>
        <dbReference type="ARBA" id="ARBA00022741"/>
    </source>
</evidence>
<dbReference type="SUPFAM" id="SSF52540">
    <property type="entry name" value="P-loop containing nucleoside triphosphate hydrolases"/>
    <property type="match status" value="1"/>
</dbReference>
<organism evidence="5 6">
    <name type="scientific">Nocardioides terrae</name>
    <dbReference type="NCBI Taxonomy" id="574651"/>
    <lineage>
        <taxon>Bacteria</taxon>
        <taxon>Bacillati</taxon>
        <taxon>Actinomycetota</taxon>
        <taxon>Actinomycetes</taxon>
        <taxon>Propionibacteriales</taxon>
        <taxon>Nocardioidaceae</taxon>
        <taxon>Nocardioides</taxon>
    </lineage>
</organism>
<dbReference type="STRING" id="574651.SAMN04487968_11535"/>
<sequence>MRPLGLNIRDLVIDYPARRGGAKTRAVDGVNLRLDRGEFVGIVGESGSGKSSIANAIMGLASVTSGEISLGDTDLTALRGKRARHARRALQLVMQDPFEALDPHLSVLRLVEEPLIVHKMGRSKQERRSRVREALEQVGLSPAEDFEGRRPHELSGGQRQRVCVAAALIVNPDVVIADEPVSMLDVSVRAGVLHMLDASRRRGNAVLMITHDLPTAAAFCDRLIVMHQGRIVEEGPSLRVVQDPSHQYTRELLDATPALGAHSPSAGS</sequence>
<accession>A0A1I1N8J9</accession>
<evidence type="ECO:0000256" key="3">
    <source>
        <dbReference type="ARBA" id="ARBA00022840"/>
    </source>
</evidence>
<dbReference type="SMART" id="SM00382">
    <property type="entry name" value="AAA"/>
    <property type="match status" value="1"/>
</dbReference>
<dbReference type="GO" id="GO:0055085">
    <property type="term" value="P:transmembrane transport"/>
    <property type="evidence" value="ECO:0007669"/>
    <property type="project" value="UniProtKB-ARBA"/>
</dbReference>
<keyword evidence="1" id="KW-0813">Transport</keyword>
<dbReference type="GO" id="GO:0016887">
    <property type="term" value="F:ATP hydrolysis activity"/>
    <property type="evidence" value="ECO:0007669"/>
    <property type="project" value="InterPro"/>
</dbReference>
<dbReference type="PROSITE" id="PS50893">
    <property type="entry name" value="ABC_TRANSPORTER_2"/>
    <property type="match status" value="1"/>
</dbReference>
<dbReference type="Gene3D" id="3.40.50.300">
    <property type="entry name" value="P-loop containing nucleotide triphosphate hydrolases"/>
    <property type="match status" value="1"/>
</dbReference>
<dbReference type="PANTHER" id="PTHR43776">
    <property type="entry name" value="TRANSPORT ATP-BINDING PROTEIN"/>
    <property type="match status" value="1"/>
</dbReference>
<dbReference type="PROSITE" id="PS00211">
    <property type="entry name" value="ABC_TRANSPORTER_1"/>
    <property type="match status" value="1"/>
</dbReference>
<dbReference type="InterPro" id="IPR017871">
    <property type="entry name" value="ABC_transporter-like_CS"/>
</dbReference>
<evidence type="ECO:0000313" key="6">
    <source>
        <dbReference type="Proteomes" id="UP000198832"/>
    </source>
</evidence>
<proteinExistence type="predicted"/>
<dbReference type="InterPro" id="IPR027417">
    <property type="entry name" value="P-loop_NTPase"/>
</dbReference>
<dbReference type="CDD" id="cd03257">
    <property type="entry name" value="ABC_NikE_OppD_transporters"/>
    <property type="match status" value="1"/>
</dbReference>